<dbReference type="AlphaFoldDB" id="A0A9P1D846"/>
<dbReference type="EMBL" id="CAMXCT010003413">
    <property type="protein sequence ID" value="CAI4004333.1"/>
    <property type="molecule type" value="Genomic_DNA"/>
</dbReference>
<reference evidence="2" key="1">
    <citation type="submission" date="2022-10" db="EMBL/GenBank/DDBJ databases">
        <authorList>
            <person name="Chen Y."/>
            <person name="Dougan E. K."/>
            <person name="Chan C."/>
            <person name="Rhodes N."/>
            <person name="Thang M."/>
        </authorList>
    </citation>
    <scope>NUCLEOTIDE SEQUENCE</scope>
</reference>
<keyword evidence="4" id="KW-1185">Reference proteome</keyword>
<gene>
    <name evidence="2" type="ORF">C1SCF055_LOCUS30125</name>
</gene>
<accession>A0A9P1D846</accession>
<feature type="transmembrane region" description="Helical" evidence="1">
    <location>
        <begin position="68"/>
        <end position="97"/>
    </location>
</feature>
<dbReference type="EMBL" id="CAMXCT020003413">
    <property type="protein sequence ID" value="CAL1157708.1"/>
    <property type="molecule type" value="Genomic_DNA"/>
</dbReference>
<protein>
    <submittedName>
        <fullName evidence="3">EGF-like domain-containing protein</fullName>
    </submittedName>
</protein>
<proteinExistence type="predicted"/>
<keyword evidence="1" id="KW-0472">Membrane</keyword>
<keyword evidence="1" id="KW-1133">Transmembrane helix</keyword>
<evidence type="ECO:0000313" key="2">
    <source>
        <dbReference type="EMBL" id="CAI4004333.1"/>
    </source>
</evidence>
<organism evidence="2">
    <name type="scientific">Cladocopium goreaui</name>
    <dbReference type="NCBI Taxonomy" id="2562237"/>
    <lineage>
        <taxon>Eukaryota</taxon>
        <taxon>Sar</taxon>
        <taxon>Alveolata</taxon>
        <taxon>Dinophyceae</taxon>
        <taxon>Suessiales</taxon>
        <taxon>Symbiodiniaceae</taxon>
        <taxon>Cladocopium</taxon>
    </lineage>
</organism>
<dbReference type="Proteomes" id="UP001152797">
    <property type="component" value="Unassembled WGS sequence"/>
</dbReference>
<evidence type="ECO:0000256" key="1">
    <source>
        <dbReference type="SAM" id="Phobius"/>
    </source>
</evidence>
<dbReference type="EMBL" id="CAMXCT030003413">
    <property type="protein sequence ID" value="CAL4791645.1"/>
    <property type="molecule type" value="Genomic_DNA"/>
</dbReference>
<keyword evidence="1" id="KW-0812">Transmembrane</keyword>
<reference evidence="3 4" key="2">
    <citation type="submission" date="2024-05" db="EMBL/GenBank/DDBJ databases">
        <authorList>
            <person name="Chen Y."/>
            <person name="Shah S."/>
            <person name="Dougan E. K."/>
            <person name="Thang M."/>
            <person name="Chan C."/>
        </authorList>
    </citation>
    <scope>NUCLEOTIDE SEQUENCE [LARGE SCALE GENOMIC DNA]</scope>
</reference>
<evidence type="ECO:0000313" key="4">
    <source>
        <dbReference type="Proteomes" id="UP001152797"/>
    </source>
</evidence>
<evidence type="ECO:0000313" key="3">
    <source>
        <dbReference type="EMBL" id="CAL4791645.1"/>
    </source>
</evidence>
<comment type="caution">
    <text evidence="2">The sequence shown here is derived from an EMBL/GenBank/DDBJ whole genome shotgun (WGS) entry which is preliminary data.</text>
</comment>
<feature type="transmembrane region" description="Helical" evidence="1">
    <location>
        <begin position="35"/>
        <end position="56"/>
    </location>
</feature>
<sequence>MGVSATATAAMSIATPAAAGGPRTTRVAQSSTRVVAMTATTTTVVGTAAGTALFAARIVATRVAGSPAALAVVFLVIFVFLVFIGLFFAMAALVAWMQKVAQKYLALKELQVLTGEYIVKDLSELEKQYSNGQDLEQGNVGPSAHRAPMWVPMMPQEVQINLYRDLQAVYGMESR</sequence>
<name>A0A9P1D846_9DINO</name>
<dbReference type="OrthoDB" id="10559537at2759"/>